<evidence type="ECO:0000313" key="1">
    <source>
        <dbReference type="EMBL" id="BAE22977.1"/>
    </source>
</evidence>
<dbReference type="MGI" id="MGI:2385307">
    <property type="gene designation" value="Map3k21"/>
</dbReference>
<reference evidence="1" key="4">
    <citation type="journal article" date="2001" name="Nature">
        <title>Functional annotation of a full-length mouse cDNA collection.</title>
        <authorList>
            <consortium name="The RIKEN Genome Exploration Research Group Phase II Team and the FANTOM Consortium"/>
        </authorList>
    </citation>
    <scope>NUCLEOTIDE SEQUENCE</scope>
    <source>
        <strain evidence="1">C57BL/6J</strain>
        <tissue evidence="1">Colon</tissue>
    </source>
</reference>
<reference evidence="1" key="5">
    <citation type="journal article" date="2002" name="Nature">
        <title>Analysis of the mouse transcriptome based on functional annotation of 60,770 full-length cDNAs.</title>
        <authorList>
            <consortium name="The FANTOM Consortium and the RIKEN Genome Exploration Research Group Phase I and II Team"/>
        </authorList>
    </citation>
    <scope>NUCLEOTIDE SEQUENCE</scope>
    <source>
        <strain evidence="1">C57BL/6J</strain>
        <tissue evidence="1">Colon</tissue>
    </source>
</reference>
<proteinExistence type="evidence at transcript level"/>
<organism evidence="1">
    <name type="scientific">Mus musculus</name>
    <name type="common">Mouse</name>
    <dbReference type="NCBI Taxonomy" id="10090"/>
    <lineage>
        <taxon>Eukaryota</taxon>
        <taxon>Metazoa</taxon>
        <taxon>Chordata</taxon>
        <taxon>Craniata</taxon>
        <taxon>Vertebrata</taxon>
        <taxon>Euteleostomi</taxon>
        <taxon>Mammalia</taxon>
        <taxon>Eutheria</taxon>
        <taxon>Euarchontoglires</taxon>
        <taxon>Glires</taxon>
        <taxon>Rodentia</taxon>
        <taxon>Myomorpha</taxon>
        <taxon>Muroidea</taxon>
        <taxon>Muridae</taxon>
        <taxon>Murinae</taxon>
        <taxon>Mus</taxon>
        <taxon>Mus</taxon>
    </lineage>
</organism>
<evidence type="ECO:0000313" key="2">
    <source>
        <dbReference type="MGI" id="MGI:2385307"/>
    </source>
</evidence>
<protein>
    <submittedName>
        <fullName evidence="1">Uncharacterized protein</fullName>
    </submittedName>
</protein>
<reference evidence="1" key="2">
    <citation type="journal article" date="2000" name="Genome Res.">
        <title>Normalization and subtraction of cap-trapper-selected cDNAs to prepare full-length cDNA libraries for rapid discovery of new genes.</title>
        <authorList>
            <person name="Carninci P."/>
            <person name="Shibata Y."/>
            <person name="Hayatsu N."/>
            <person name="Sugahara Y."/>
            <person name="Shibata K."/>
            <person name="Itoh M."/>
            <person name="Konno H."/>
            <person name="Okazaki Y."/>
            <person name="Muramatsu M."/>
            <person name="Hayashizaki Y."/>
        </authorList>
    </citation>
    <scope>NUCLEOTIDE SEQUENCE</scope>
    <source>
        <strain evidence="1">C57BL/6J</strain>
        <tissue evidence="1">Colon</tissue>
    </source>
</reference>
<reference evidence="1" key="6">
    <citation type="submission" date="2004-03" db="EMBL/GenBank/DDBJ databases">
        <authorList>
            <person name="Arakawa T."/>
            <person name="Carninci P."/>
            <person name="Fukuda S."/>
            <person name="Hashizume W."/>
            <person name="Hayashida K."/>
            <person name="Hori F."/>
            <person name="Iida J."/>
            <person name="Imamura K."/>
            <person name="Imotani K."/>
            <person name="Itoh M."/>
            <person name="Kanagawa S."/>
            <person name="Kawai J."/>
            <person name="Kojima M."/>
            <person name="Konno H."/>
            <person name="Murata M."/>
            <person name="Nakamura M."/>
            <person name="Ninomiya N."/>
            <person name="Nishiyori H."/>
            <person name="Nomura K."/>
            <person name="Ohno M."/>
            <person name="Sakazume N."/>
            <person name="Sano H."/>
            <person name="Sasaki D."/>
            <person name="Shibata K."/>
            <person name="Shiraki T."/>
            <person name="Tagami M."/>
            <person name="Tagami Y."/>
            <person name="Waki K."/>
            <person name="Watahiki A."/>
            <person name="Muramatsu M."/>
            <person name="Hayashizaki Y."/>
        </authorList>
    </citation>
    <scope>NUCLEOTIDE SEQUENCE</scope>
    <source>
        <strain evidence="1">C57BL/6J</strain>
        <tissue evidence="1">Colon</tissue>
    </source>
</reference>
<accession>Q3UWD8</accession>
<reference evidence="1" key="7">
    <citation type="journal article" date="2005" name="Science">
        <title>The Transcriptional Landscape of the Mammalian Genome.</title>
        <authorList>
            <consortium name="The FANTOM Consortium"/>
            <consortium name="Riken Genome Exploration Research Group and Genome Science Group (Genome Network Project Core Group)"/>
        </authorList>
    </citation>
    <scope>NUCLEOTIDE SEQUENCE</scope>
    <source>
        <strain evidence="1">C57BL/6J</strain>
        <tissue evidence="1">Colon</tissue>
    </source>
</reference>
<name>Q3UWD8_MOUSE</name>
<dbReference type="AGR" id="MGI:2385307"/>
<reference evidence="1" key="3">
    <citation type="journal article" date="2000" name="Genome Res.">
        <title>RIKEN integrated sequence analysis (RISA) system--384-format sequencing pipeline with 384 multicapillary sequencer.</title>
        <authorList>
            <person name="Shibata K."/>
            <person name="Itoh M."/>
            <person name="Aizawa K."/>
            <person name="Nagaoka S."/>
            <person name="Sasaki N."/>
            <person name="Carninci P."/>
            <person name="Konno H."/>
            <person name="Akiyama J."/>
            <person name="Nishi K."/>
            <person name="Kitsunai T."/>
            <person name="Tashiro H."/>
            <person name="Itoh M."/>
            <person name="Sumi N."/>
            <person name="Ishii Y."/>
            <person name="Nakamura S."/>
            <person name="Hazama M."/>
            <person name="Nishine T."/>
            <person name="Harada A."/>
            <person name="Yamamoto R."/>
            <person name="Matsumoto H."/>
            <person name="Sakaguchi S."/>
            <person name="Ikegami T."/>
            <person name="Kashiwagi K."/>
            <person name="Fujiwake S."/>
            <person name="Inoue K."/>
            <person name="Togawa Y."/>
            <person name="Izawa M."/>
            <person name="Ohara E."/>
            <person name="Watahiki M."/>
            <person name="Yoneda Y."/>
            <person name="Ishikawa T."/>
            <person name="Ozawa K."/>
            <person name="Tanaka T."/>
            <person name="Matsuura S."/>
            <person name="Kawai J."/>
            <person name="Okazaki Y."/>
            <person name="Muramatsu M."/>
            <person name="Inoue Y."/>
            <person name="Kira A."/>
            <person name="Hayashizaki Y."/>
        </authorList>
    </citation>
    <scope>NUCLEOTIDE SEQUENCE</scope>
    <source>
        <strain evidence="1">C57BL/6J</strain>
        <tissue evidence="1">Colon</tissue>
    </source>
</reference>
<dbReference type="AlphaFoldDB" id="Q3UWD8"/>
<reference evidence="1" key="1">
    <citation type="journal article" date="1999" name="Methods Enzymol.">
        <title>High-efficiency full-length cDNA cloning.</title>
        <authorList>
            <person name="Carninci P."/>
            <person name="Hayashizaki Y."/>
        </authorList>
    </citation>
    <scope>NUCLEOTIDE SEQUENCE</scope>
    <source>
        <strain evidence="1">C57BL/6J</strain>
        <tissue evidence="1">Colon</tissue>
    </source>
</reference>
<sequence length="133" mass="14504">MTDLSPIQACQQVTFGEDLAACSTQVSGAQSKTLGFHQTSCVVSTLRLCFTSVFIKWSNRGAVGSTFVTLGRPFGLFSSRDAKSKRRAPKYPVHGRKILKQMVCSALLLPQPSSECVYDGDGEIRPVYVSRPL</sequence>
<reference evidence="1" key="8">
    <citation type="journal article" date="2005" name="Science">
        <title>Antisense Transcription in the Mammalian Transcriptome.</title>
        <authorList>
            <consortium name="RIKEN Genome Exploration Research Group and Genome Science Group (Genome Network Project Core Group) and the FANTOM Consortium"/>
        </authorList>
    </citation>
    <scope>NUCLEOTIDE SEQUENCE</scope>
    <source>
        <strain evidence="1">C57BL/6J</strain>
        <tissue evidence="1">Colon</tissue>
    </source>
</reference>
<gene>
    <name evidence="2" type="primary">Map3k21</name>
    <name evidence="2" type="synonym">BC021891</name>
</gene>
<dbReference type="EMBL" id="AK136437">
    <property type="protein sequence ID" value="BAE22977.1"/>
    <property type="molecule type" value="mRNA"/>
</dbReference>